<evidence type="ECO:0000313" key="2">
    <source>
        <dbReference type="Proteomes" id="UP000241818"/>
    </source>
</evidence>
<keyword evidence="2" id="KW-1185">Reference proteome</keyword>
<dbReference type="RefSeq" id="XP_024718777.1">
    <property type="nucleotide sequence ID" value="XM_024865873.1"/>
</dbReference>
<dbReference type="PANTHER" id="PTHR21310:SF37">
    <property type="entry name" value="AMINOGLYCOSIDE PHOSPHOTRANSFERASE DOMAIN-CONTAINING PROTEIN"/>
    <property type="match status" value="1"/>
</dbReference>
<accession>A0A2T3AVT4</accession>
<evidence type="ECO:0000313" key="1">
    <source>
        <dbReference type="EMBL" id="PSS12786.1"/>
    </source>
</evidence>
<dbReference type="InterPro" id="IPR011009">
    <property type="entry name" value="Kinase-like_dom_sf"/>
</dbReference>
<evidence type="ECO:0008006" key="3">
    <source>
        <dbReference type="Google" id="ProtNLM"/>
    </source>
</evidence>
<dbReference type="PANTHER" id="PTHR21310">
    <property type="entry name" value="AMINOGLYCOSIDE PHOSPHOTRANSFERASE-RELATED-RELATED"/>
    <property type="match status" value="1"/>
</dbReference>
<reference evidence="1 2" key="1">
    <citation type="journal article" date="2018" name="New Phytol.">
        <title>Comparative genomics and transcriptomics depict ericoid mycorrhizal fungi as versatile saprotrophs and plant mutualists.</title>
        <authorList>
            <person name="Martino E."/>
            <person name="Morin E."/>
            <person name="Grelet G.A."/>
            <person name="Kuo A."/>
            <person name="Kohler A."/>
            <person name="Daghino S."/>
            <person name="Barry K.W."/>
            <person name="Cichocki N."/>
            <person name="Clum A."/>
            <person name="Dockter R.B."/>
            <person name="Hainaut M."/>
            <person name="Kuo R.C."/>
            <person name="LaButti K."/>
            <person name="Lindahl B.D."/>
            <person name="Lindquist E.A."/>
            <person name="Lipzen A."/>
            <person name="Khouja H.R."/>
            <person name="Magnuson J."/>
            <person name="Murat C."/>
            <person name="Ohm R.A."/>
            <person name="Singer S.W."/>
            <person name="Spatafora J.W."/>
            <person name="Wang M."/>
            <person name="Veneault-Fourrey C."/>
            <person name="Henrissat B."/>
            <person name="Grigoriev I.V."/>
            <person name="Martin F.M."/>
            <person name="Perotto S."/>
        </authorList>
    </citation>
    <scope>NUCLEOTIDE SEQUENCE [LARGE SCALE GENOMIC DNA]</scope>
    <source>
        <strain evidence="1 2">ATCC 22711</strain>
    </source>
</reference>
<proteinExistence type="predicted"/>
<gene>
    <name evidence="1" type="ORF">M430DRAFT_29374</name>
</gene>
<dbReference type="Proteomes" id="UP000241818">
    <property type="component" value="Unassembled WGS sequence"/>
</dbReference>
<dbReference type="InterPro" id="IPR051678">
    <property type="entry name" value="AGP_Transferase"/>
</dbReference>
<dbReference type="InParanoid" id="A0A2T3AVT4"/>
<sequence>MDTNALIDIVHEVQGQLWVDKVNETHRTGRLCQWVSTFHPDKLPCQLDGTFHHGAFNAGMKMVFSDSTAWMVRFPRVGMVCDDYADEKVSMEVTALGLIHDRTTIPVPRVHAWGPATSNLLGLGPFIMMDFIDGVSLSDLLQDPNAERSTRLMREDISDSDIEVIYRQLANFLLQLFKLDFDRIGSLPSPRAKAQSPTSRRPLTFKAHSILQNGGVDTFGDRSHGFATTTEYFQYIVGQDWEQLVHQPNSTVGLYDAKNKYVAFKVLKSLISDLVNAKYDRCKFKLICDDLGLANLIVRGREDLTVVGVVDLEWSYIGPAQLFGSAPWWLLQDRPVNSAWDCKGDEPPPKIAARYSKCLEIFIRILEEEEAKMPGHKEKELSSLVKWSQASGAMWLHMLLSSGFNDHRSFPFTQLRRHLGATEWAKREKEFDNAEELDAFAARKMSELDEYDKALEKREKDKALVDSGKMTKEEFITNALTEPGCPLSSSLSLVNDELRNEGLPYKVAVRLGLRAVEPRRAARIG</sequence>
<dbReference type="SUPFAM" id="SSF56112">
    <property type="entry name" value="Protein kinase-like (PK-like)"/>
    <property type="match status" value="1"/>
</dbReference>
<name>A0A2T3AVT4_AMORE</name>
<dbReference type="GeneID" id="36573954"/>
<dbReference type="AlphaFoldDB" id="A0A2T3AVT4"/>
<organism evidence="1 2">
    <name type="scientific">Amorphotheca resinae ATCC 22711</name>
    <dbReference type="NCBI Taxonomy" id="857342"/>
    <lineage>
        <taxon>Eukaryota</taxon>
        <taxon>Fungi</taxon>
        <taxon>Dikarya</taxon>
        <taxon>Ascomycota</taxon>
        <taxon>Pezizomycotina</taxon>
        <taxon>Leotiomycetes</taxon>
        <taxon>Helotiales</taxon>
        <taxon>Amorphothecaceae</taxon>
        <taxon>Amorphotheca</taxon>
    </lineage>
</organism>
<protein>
    <recommendedName>
        <fullName evidence="3">Aminoglycoside phosphotransferase domain-containing protein</fullName>
    </recommendedName>
</protein>
<dbReference type="EMBL" id="KZ679014">
    <property type="protein sequence ID" value="PSS12786.1"/>
    <property type="molecule type" value="Genomic_DNA"/>
</dbReference>
<dbReference type="OrthoDB" id="5412996at2759"/>